<reference evidence="2" key="1">
    <citation type="submission" date="2021-01" db="EMBL/GenBank/DDBJ databases">
        <title>Genome seq and assembly of Tabrizicola sp. KVB23.</title>
        <authorList>
            <person name="Chhetri G."/>
        </authorList>
    </citation>
    <scope>NUCLEOTIDE SEQUENCE</scope>
    <source>
        <strain evidence="2">KVB23</strain>
    </source>
</reference>
<dbReference type="PANTHER" id="PTHR22603:SF66">
    <property type="entry name" value="ETHANOLAMINE KINASE"/>
    <property type="match status" value="1"/>
</dbReference>
<dbReference type="GO" id="GO:0006646">
    <property type="term" value="P:phosphatidylethanolamine biosynthetic process"/>
    <property type="evidence" value="ECO:0007669"/>
    <property type="project" value="TreeGrafter"/>
</dbReference>
<dbReference type="GO" id="GO:0004305">
    <property type="term" value="F:ethanolamine kinase activity"/>
    <property type="evidence" value="ECO:0007669"/>
    <property type="project" value="TreeGrafter"/>
</dbReference>
<protein>
    <submittedName>
        <fullName evidence="2">Phosphotransferase family protein</fullName>
    </submittedName>
</protein>
<dbReference type="InterPro" id="IPR011009">
    <property type="entry name" value="Kinase-like_dom_sf"/>
</dbReference>
<organism evidence="2 3">
    <name type="scientific">Fuscibacter oryzae</name>
    <dbReference type="NCBI Taxonomy" id="2803939"/>
    <lineage>
        <taxon>Bacteria</taxon>
        <taxon>Pseudomonadati</taxon>
        <taxon>Pseudomonadota</taxon>
        <taxon>Alphaproteobacteria</taxon>
        <taxon>Rhodobacterales</taxon>
        <taxon>Paracoccaceae</taxon>
        <taxon>Fuscibacter</taxon>
    </lineage>
</organism>
<name>A0A8J7MQU3_9RHOB</name>
<evidence type="ECO:0000313" key="3">
    <source>
        <dbReference type="Proteomes" id="UP000619033"/>
    </source>
</evidence>
<dbReference type="CDD" id="cd05151">
    <property type="entry name" value="ChoK-like"/>
    <property type="match status" value="1"/>
</dbReference>
<dbReference type="PANTHER" id="PTHR22603">
    <property type="entry name" value="CHOLINE/ETHANOALAMINE KINASE"/>
    <property type="match status" value="1"/>
</dbReference>
<sequence length="292" mass="31916">METTDVLARAAALPCWTAPEGARMLEGGKTNQNILITDAGKRFVVRFGYDIPEHGILRWHELMVNRAAVAAGLSPAIRYSAPGVLVSEFVEALPITAQDLAQPRAIEDLAALLRRVHVDTTRHLSGPVLSFWVFHILRDYARQLAERGSPHLPLIPALLAEAEGLEQAIGPVSMVLGHNDLLPGNILKGADRLWLIDWEYAGLGSPLFDLGGLASNNGFTEAQERLLLAAYYDASATDALWHRYQAMKCASLLRETMWSMVSEIISNLDVDFATYTADNLSAYRAALAALNA</sequence>
<dbReference type="GO" id="GO:0005737">
    <property type="term" value="C:cytoplasm"/>
    <property type="evidence" value="ECO:0007669"/>
    <property type="project" value="TreeGrafter"/>
</dbReference>
<evidence type="ECO:0000259" key="1">
    <source>
        <dbReference type="Pfam" id="PF01636"/>
    </source>
</evidence>
<proteinExistence type="predicted"/>
<dbReference type="Proteomes" id="UP000619033">
    <property type="component" value="Unassembled WGS sequence"/>
</dbReference>
<dbReference type="Pfam" id="PF01636">
    <property type="entry name" value="APH"/>
    <property type="match status" value="1"/>
</dbReference>
<gene>
    <name evidence="2" type="ORF">JI744_08490</name>
</gene>
<evidence type="ECO:0000313" key="2">
    <source>
        <dbReference type="EMBL" id="MBL4928138.1"/>
    </source>
</evidence>
<feature type="domain" description="Aminoglycoside phosphotransferase" evidence="1">
    <location>
        <begin position="25"/>
        <end position="245"/>
    </location>
</feature>
<dbReference type="Gene3D" id="3.30.200.20">
    <property type="entry name" value="Phosphorylase Kinase, domain 1"/>
    <property type="match status" value="1"/>
</dbReference>
<dbReference type="AlphaFoldDB" id="A0A8J7MQU3"/>
<dbReference type="SUPFAM" id="SSF56112">
    <property type="entry name" value="Protein kinase-like (PK-like)"/>
    <property type="match status" value="1"/>
</dbReference>
<accession>A0A8J7MQU3</accession>
<dbReference type="InterPro" id="IPR002575">
    <property type="entry name" value="Aminoglycoside_PTrfase"/>
</dbReference>
<comment type="caution">
    <text evidence="2">The sequence shown here is derived from an EMBL/GenBank/DDBJ whole genome shotgun (WGS) entry which is preliminary data.</text>
</comment>
<dbReference type="EMBL" id="JAESVP010000004">
    <property type="protein sequence ID" value="MBL4928138.1"/>
    <property type="molecule type" value="Genomic_DNA"/>
</dbReference>
<dbReference type="RefSeq" id="WP_202659556.1">
    <property type="nucleotide sequence ID" value="NZ_JAESVP010000004.1"/>
</dbReference>
<keyword evidence="3" id="KW-1185">Reference proteome</keyword>
<dbReference type="Gene3D" id="3.90.1200.10">
    <property type="match status" value="1"/>
</dbReference>